<dbReference type="KEGG" id="bcel:BcellWH2_04273"/>
<name>A0A0P0FUX9_9BACE</name>
<dbReference type="PATRIC" id="fig|246787.4.peg.4415"/>
<evidence type="ECO:0000313" key="2">
    <source>
        <dbReference type="EMBL" id="ALJ61490.1"/>
    </source>
</evidence>
<protein>
    <recommendedName>
        <fullName evidence="4">RHS repeat protein</fullName>
    </recommendedName>
</protein>
<proteinExistence type="predicted"/>
<accession>A0A0P0FUX9</accession>
<dbReference type="Proteomes" id="UP000061809">
    <property type="component" value="Chromosome"/>
</dbReference>
<feature type="chain" id="PRO_5006046724" description="RHS repeat protein" evidence="1">
    <location>
        <begin position="25"/>
        <end position="1055"/>
    </location>
</feature>
<evidence type="ECO:0000313" key="3">
    <source>
        <dbReference type="Proteomes" id="UP000061809"/>
    </source>
</evidence>
<gene>
    <name evidence="2" type="ORF">BcellWH2_04273</name>
</gene>
<reference evidence="2 3" key="1">
    <citation type="journal article" date="2015" name="Science">
        <title>Genetic determinants of in vivo fitness and diet responsiveness in multiple human gut Bacteroides.</title>
        <authorList>
            <person name="Wu M."/>
            <person name="McNulty N.P."/>
            <person name="Rodionov D.A."/>
            <person name="Khoroshkin M.S."/>
            <person name="Griffin N.W."/>
            <person name="Cheng J."/>
            <person name="Latreille P."/>
            <person name="Kerstetter R.A."/>
            <person name="Terrapon N."/>
            <person name="Henrissat B."/>
            <person name="Osterman A.L."/>
            <person name="Gordon J.I."/>
        </authorList>
    </citation>
    <scope>NUCLEOTIDE SEQUENCE [LARGE SCALE GENOMIC DNA]</scope>
    <source>
        <strain evidence="2 3">WH2</strain>
    </source>
</reference>
<dbReference type="EMBL" id="CP012801">
    <property type="protein sequence ID" value="ALJ61490.1"/>
    <property type="molecule type" value="Genomic_DNA"/>
</dbReference>
<evidence type="ECO:0008006" key="4">
    <source>
        <dbReference type="Google" id="ProtNLM"/>
    </source>
</evidence>
<dbReference type="AlphaFoldDB" id="A0A0P0FUX9"/>
<evidence type="ECO:0000256" key="1">
    <source>
        <dbReference type="SAM" id="SignalP"/>
    </source>
</evidence>
<keyword evidence="1" id="KW-0732">Signal</keyword>
<feature type="signal peptide" evidence="1">
    <location>
        <begin position="1"/>
        <end position="24"/>
    </location>
</feature>
<organism evidence="2 3">
    <name type="scientific">Bacteroides cellulosilyticus</name>
    <dbReference type="NCBI Taxonomy" id="246787"/>
    <lineage>
        <taxon>Bacteria</taxon>
        <taxon>Pseudomonadati</taxon>
        <taxon>Bacteroidota</taxon>
        <taxon>Bacteroidia</taxon>
        <taxon>Bacteroidales</taxon>
        <taxon>Bacteroidaceae</taxon>
        <taxon>Bacteroides</taxon>
    </lineage>
</organism>
<dbReference type="RefSeq" id="WP_144430758.1">
    <property type="nucleotide sequence ID" value="NZ_CP012801.1"/>
</dbReference>
<sequence length="1055" mass="120245">MKKHMNKYMLVVAAMAGFTLSTTAATIDDISSPLKLSVHEPAVYSPQVMELMRYDNHAAIDLNTGCIAPSINLVHFLDQDFDFPISITYNSSGFRPRNADNYVGRDWMLNTGGIVYRQVNGMPDDLKSYKETADQLCAYTGFLQVLGKNLYNPSTMKQEVVQNPYKYAHLKNFEASMLTLPSTDSNGEVEASPDVFYFSFGKHSGKFMINYDGNVSVVGNNGGKYQVDLTGMKLFSNTAPQNTCIRIKTDDGYVYTFGGSGYAPLEYNALSWATDYNFIPNPSKWHHEITAYHLTQIMAPNGRSLNIYYRDIDRLYHVDPQASLIPLNQQGRYENQTDLLMQYQLSGKSTIFTPYTVGTALGSGGTTASCYTQSNAFQIYSLNKIALIDRIETDGCVINFTYSTRSKQPFPVTNPAKQFFISCGAKLDNIRMTYNGSTESAQLTYDYALGNRMFLKSVKTNKEGSFRMEYNTPLLSEIPNPLTCNIDHWGFWRGENAHIALIPGMSYPSLQYSLDYKITTDHRDATGKRSDISLLKQMTYPTGGRVEFTYEPHKYSTIVQKNGNSTFYPTDYSLSPSLSGLAGGARVHSVRYTDAAGNAQKETVYTYGNLSKEGKVMYMPFYRHLLVEKVDGSSDHLRIEGVAFNSEGFTDISYPGVHIRYPEVTEHYLDPSKGGLEQKHAYKISEFQTSHSRAHSCYNTNEYFRILSTSGDTHIYTWFEEDYQKHLKHLVAHSTDDISLYYDKVSRETYYDENNVMRKKVDYSYEYLNYGDYNLCLFAPNISGRHMFNLFGHIGREYFRMLLPVSVRTTDYYGTQGEQQREQWKYMKYDVYGYLTEASQPKNKVDSLITVSQRKEYATRSGFQILPIAEQLYLGSSGKRQLLKSREMEYGLQEMPVGWKWNVMSKESLFDGNKKLTDKIEYTHYDKYGNPVEMVGNDSRHTVFLWSHYGQNLRARIENATYQEVSTALGKKPEELSTSAVDASALNNIRLQLPNARVYSCWAGHGKDITVSSAENGRNTYYTYYTSGRLGQIYRHNEKGRTEVLQVNDYHLVND</sequence>